<evidence type="ECO:0000313" key="5">
    <source>
        <dbReference type="Proteomes" id="UP000275267"/>
    </source>
</evidence>
<dbReference type="Pfam" id="PF03514">
    <property type="entry name" value="GRAS"/>
    <property type="match status" value="2"/>
</dbReference>
<comment type="similarity">
    <text evidence="3">Belongs to the GRAS family.</text>
</comment>
<sequence length="306" mass="34474">MYRPLMQDHSAQLGPVLYACAAHVTEGSFEKTDIGLSQIKRLTSIVDGPLQRLSLIIADSLARRLLCPIQGFAGALIHPSDYFEQSVLQTARCNLTKLCPYISTGFVTINRAILESMEVEKVVRIVDLSCSTAPSHGSGSSSFMTFMGDKQDADHNALLFCDRFVEALNYYAALFDWFHALVAANPRRADELARVERMILGEEIKNILVCEGVHRPERHERLSQWAMHMGRYGFDHVPLSFRAIWEGNQKLMSFGLNGCQSKVESDCLLLCWGYRHLYSISAWRPHKGSASGSREHILVQPQRQMI</sequence>
<evidence type="ECO:0000256" key="2">
    <source>
        <dbReference type="ARBA" id="ARBA00023163"/>
    </source>
</evidence>
<organism evidence="4 5">
    <name type="scientific">Panicum miliaceum</name>
    <name type="common">Proso millet</name>
    <name type="synonym">Broomcorn millet</name>
    <dbReference type="NCBI Taxonomy" id="4540"/>
    <lineage>
        <taxon>Eukaryota</taxon>
        <taxon>Viridiplantae</taxon>
        <taxon>Streptophyta</taxon>
        <taxon>Embryophyta</taxon>
        <taxon>Tracheophyta</taxon>
        <taxon>Spermatophyta</taxon>
        <taxon>Magnoliopsida</taxon>
        <taxon>Liliopsida</taxon>
        <taxon>Poales</taxon>
        <taxon>Poaceae</taxon>
        <taxon>PACMAD clade</taxon>
        <taxon>Panicoideae</taxon>
        <taxon>Panicodae</taxon>
        <taxon>Paniceae</taxon>
        <taxon>Panicinae</taxon>
        <taxon>Panicum</taxon>
        <taxon>Panicum sect. Panicum</taxon>
    </lineage>
</organism>
<name>A0A3L6T063_PANMI</name>
<dbReference type="InterPro" id="IPR005202">
    <property type="entry name" value="TF_GRAS"/>
</dbReference>
<keyword evidence="2" id="KW-0804">Transcription</keyword>
<evidence type="ECO:0000313" key="4">
    <source>
        <dbReference type="EMBL" id="RLN29008.1"/>
    </source>
</evidence>
<dbReference type="PANTHER" id="PTHR31636">
    <property type="entry name" value="OSJNBA0084A10.13 PROTEIN-RELATED"/>
    <property type="match status" value="1"/>
</dbReference>
<dbReference type="PROSITE" id="PS50985">
    <property type="entry name" value="GRAS"/>
    <property type="match status" value="1"/>
</dbReference>
<keyword evidence="5" id="KW-1185">Reference proteome</keyword>
<protein>
    <submittedName>
        <fullName evidence="4">Uncharacterized protein</fullName>
    </submittedName>
</protein>
<reference evidence="5" key="1">
    <citation type="journal article" date="2019" name="Nat. Commun.">
        <title>The genome of broomcorn millet.</title>
        <authorList>
            <person name="Zou C."/>
            <person name="Miki D."/>
            <person name="Li D."/>
            <person name="Tang Q."/>
            <person name="Xiao L."/>
            <person name="Rajput S."/>
            <person name="Deng P."/>
            <person name="Jia W."/>
            <person name="Huang R."/>
            <person name="Zhang M."/>
            <person name="Sun Y."/>
            <person name="Hu J."/>
            <person name="Fu X."/>
            <person name="Schnable P.S."/>
            <person name="Li F."/>
            <person name="Zhang H."/>
            <person name="Feng B."/>
            <person name="Zhu X."/>
            <person name="Liu R."/>
            <person name="Schnable J.C."/>
            <person name="Zhu J.-K."/>
            <person name="Zhang H."/>
        </authorList>
    </citation>
    <scope>NUCLEOTIDE SEQUENCE [LARGE SCALE GENOMIC DNA]</scope>
</reference>
<evidence type="ECO:0000256" key="3">
    <source>
        <dbReference type="PROSITE-ProRule" id="PRU01191"/>
    </source>
</evidence>
<evidence type="ECO:0000256" key="1">
    <source>
        <dbReference type="ARBA" id="ARBA00023015"/>
    </source>
</evidence>
<proteinExistence type="inferred from homology"/>
<gene>
    <name evidence="4" type="ORF">C2845_PM05G06000</name>
</gene>
<feature type="region of interest" description="SAW" evidence="3">
    <location>
        <begin position="209"/>
        <end position="284"/>
    </location>
</feature>
<accession>A0A3L6T063</accession>
<dbReference type="OrthoDB" id="602127at2759"/>
<dbReference type="Proteomes" id="UP000275267">
    <property type="component" value="Unassembled WGS sequence"/>
</dbReference>
<dbReference type="EMBL" id="PQIB02000003">
    <property type="protein sequence ID" value="RLN29008.1"/>
    <property type="molecule type" value="Genomic_DNA"/>
</dbReference>
<dbReference type="STRING" id="4540.A0A3L6T063"/>
<comment type="caution">
    <text evidence="4">The sequence shown here is derived from an EMBL/GenBank/DDBJ whole genome shotgun (WGS) entry which is preliminary data.</text>
</comment>
<dbReference type="AlphaFoldDB" id="A0A3L6T063"/>
<dbReference type="PROSITE" id="PS51257">
    <property type="entry name" value="PROKAR_LIPOPROTEIN"/>
    <property type="match status" value="1"/>
</dbReference>
<comment type="caution">
    <text evidence="3">Lacks conserved residue(s) required for the propagation of feature annotation.</text>
</comment>
<keyword evidence="1" id="KW-0805">Transcription regulation</keyword>